<feature type="domain" description="Protein kinase" evidence="14">
    <location>
        <begin position="336"/>
        <end position="616"/>
    </location>
</feature>
<accession>A0ABC8YS77</accession>
<evidence type="ECO:0000256" key="10">
    <source>
        <dbReference type="ARBA" id="ARBA00023136"/>
    </source>
</evidence>
<reference evidence="15" key="1">
    <citation type="submission" date="2024-10" db="EMBL/GenBank/DDBJ databases">
        <authorList>
            <person name="Ryan C."/>
        </authorList>
    </citation>
    <scope>NUCLEOTIDE SEQUENCE [LARGE SCALE GENOMIC DNA]</scope>
</reference>
<feature type="signal peptide" evidence="13">
    <location>
        <begin position="1"/>
        <end position="17"/>
    </location>
</feature>
<evidence type="ECO:0000256" key="4">
    <source>
        <dbReference type="ARBA" id="ARBA00022692"/>
    </source>
</evidence>
<dbReference type="PROSITE" id="PS50011">
    <property type="entry name" value="PROTEIN_KINASE_DOM"/>
    <property type="match status" value="1"/>
</dbReference>
<evidence type="ECO:0000256" key="3">
    <source>
        <dbReference type="ARBA" id="ARBA00022679"/>
    </source>
</evidence>
<evidence type="ECO:0000256" key="5">
    <source>
        <dbReference type="ARBA" id="ARBA00022729"/>
    </source>
</evidence>
<keyword evidence="2" id="KW-0723">Serine/threonine-protein kinase</keyword>
<keyword evidence="7" id="KW-0418">Kinase</keyword>
<keyword evidence="6 12" id="KW-0547">Nucleotide-binding</keyword>
<dbReference type="InterPro" id="IPR011009">
    <property type="entry name" value="Kinase-like_dom_sf"/>
</dbReference>
<keyword evidence="5 13" id="KW-0732">Signal</keyword>
<feature type="chain" id="PRO_5044767911" description="Protein kinase domain-containing protein" evidence="13">
    <location>
        <begin position="18"/>
        <end position="623"/>
    </location>
</feature>
<dbReference type="AlphaFoldDB" id="A0ABC8YS77"/>
<dbReference type="InterPro" id="IPR025287">
    <property type="entry name" value="WAK_GUB"/>
</dbReference>
<dbReference type="Gene3D" id="1.10.510.10">
    <property type="entry name" value="Transferase(Phosphotransferase) domain 1"/>
    <property type="match status" value="1"/>
</dbReference>
<evidence type="ECO:0000256" key="11">
    <source>
        <dbReference type="ARBA" id="ARBA00023180"/>
    </source>
</evidence>
<evidence type="ECO:0000313" key="16">
    <source>
        <dbReference type="Proteomes" id="UP001497457"/>
    </source>
</evidence>
<evidence type="ECO:0000256" key="13">
    <source>
        <dbReference type="SAM" id="SignalP"/>
    </source>
</evidence>
<sequence>MAPSLLLLFLLLAVANALPPCSQVVTCGEHVVQYPFSLNSPESDRSYPGLDLVCESNTELILPINSHRYRVLSIDYQTHTVVVSDAEVDGHAGCPRFHANLTIDATSSWLELTGSDSFITFVYNCREKENVSISLSSFAAELSGCQGYYGNRSYALVDNMELDSYEYGLDCEEAVVVPVLDTRKQAVEDAIGTPQRSVNGSIVDDVVRAGFELIYNANSYECGRCESSGGWCGSWRHNNMHGGVSFTCFCDNGRIAEDQRCGTAGHDDKRTRMYIIESTSCFLSLCLLIVVLLLNFKYGFLPCKPKIKPRIESFLQKNGNQHAKRYTYADVKRMTKSFAVKLGQGGFGAVYKGSLSNGCQVAVKMLKDTEGDGEEFMNEVASISRTSHVNVVTIFGFCLEGSKRALIYEYMPNGSLERYGFSNNMDNGNTLSWDKLFDIAVGIARGLEYLHRGCNTRIVHFDIKPHNILLDRDFCPRISNFGLAKLCLNKESAISIGGARGTIGYIAPEVFSKQFGTVSSKSDVYSYGMMVLEMVGARDKNINADSEASSQYFPQWIYEHLDDYCISASKINGETTELVRKMIVVGLWCIQVIPTDRPTMTRVVEMLEGSTCNLELPPKVLLS</sequence>
<dbReference type="InterPro" id="IPR008271">
    <property type="entry name" value="Ser/Thr_kinase_AS"/>
</dbReference>
<evidence type="ECO:0000256" key="12">
    <source>
        <dbReference type="PROSITE-ProRule" id="PRU10141"/>
    </source>
</evidence>
<dbReference type="EMBL" id="OZ075127">
    <property type="protein sequence ID" value="CAL4948040.1"/>
    <property type="molecule type" value="Genomic_DNA"/>
</dbReference>
<evidence type="ECO:0000256" key="8">
    <source>
        <dbReference type="ARBA" id="ARBA00022840"/>
    </source>
</evidence>
<keyword evidence="9" id="KW-1133">Transmembrane helix</keyword>
<dbReference type="GO" id="GO:0016020">
    <property type="term" value="C:membrane"/>
    <property type="evidence" value="ECO:0007669"/>
    <property type="project" value="UniProtKB-SubCell"/>
</dbReference>
<dbReference type="InterPro" id="IPR045874">
    <property type="entry name" value="LRK10/LRL21-25-like"/>
</dbReference>
<dbReference type="PROSITE" id="PS00108">
    <property type="entry name" value="PROTEIN_KINASE_ST"/>
    <property type="match status" value="1"/>
</dbReference>
<keyword evidence="16" id="KW-1185">Reference proteome</keyword>
<dbReference type="Pfam" id="PF13947">
    <property type="entry name" value="GUB_WAK_bind"/>
    <property type="match status" value="1"/>
</dbReference>
<keyword evidence="10" id="KW-0472">Membrane</keyword>
<feature type="binding site" evidence="12">
    <location>
        <position position="364"/>
    </location>
    <ligand>
        <name>ATP</name>
        <dbReference type="ChEBI" id="CHEBI:30616"/>
    </ligand>
</feature>
<dbReference type="PROSITE" id="PS00107">
    <property type="entry name" value="PROTEIN_KINASE_ATP"/>
    <property type="match status" value="1"/>
</dbReference>
<dbReference type="InterPro" id="IPR001245">
    <property type="entry name" value="Ser-Thr/Tyr_kinase_cat_dom"/>
</dbReference>
<comment type="subcellular location">
    <subcellularLocation>
        <location evidence="1">Membrane</location>
        <topology evidence="1">Single-pass type I membrane protein</topology>
    </subcellularLocation>
</comment>
<organism evidence="15 16">
    <name type="scientific">Urochloa decumbens</name>
    <dbReference type="NCBI Taxonomy" id="240449"/>
    <lineage>
        <taxon>Eukaryota</taxon>
        <taxon>Viridiplantae</taxon>
        <taxon>Streptophyta</taxon>
        <taxon>Embryophyta</taxon>
        <taxon>Tracheophyta</taxon>
        <taxon>Spermatophyta</taxon>
        <taxon>Magnoliopsida</taxon>
        <taxon>Liliopsida</taxon>
        <taxon>Poales</taxon>
        <taxon>Poaceae</taxon>
        <taxon>PACMAD clade</taxon>
        <taxon>Panicoideae</taxon>
        <taxon>Panicodae</taxon>
        <taxon>Paniceae</taxon>
        <taxon>Melinidinae</taxon>
        <taxon>Urochloa</taxon>
    </lineage>
</organism>
<dbReference type="InterPro" id="IPR017441">
    <property type="entry name" value="Protein_kinase_ATP_BS"/>
</dbReference>
<dbReference type="Proteomes" id="UP001497457">
    <property type="component" value="Chromosome 17b"/>
</dbReference>
<dbReference type="InterPro" id="IPR000719">
    <property type="entry name" value="Prot_kinase_dom"/>
</dbReference>
<evidence type="ECO:0000256" key="2">
    <source>
        <dbReference type="ARBA" id="ARBA00022527"/>
    </source>
</evidence>
<dbReference type="Pfam" id="PF14380">
    <property type="entry name" value="WAK_assoc"/>
    <property type="match status" value="1"/>
</dbReference>
<dbReference type="Pfam" id="PF07714">
    <property type="entry name" value="PK_Tyr_Ser-Thr"/>
    <property type="match status" value="1"/>
</dbReference>
<keyword evidence="4" id="KW-0812">Transmembrane</keyword>
<name>A0ABC8YS77_9POAL</name>
<keyword evidence="11" id="KW-0325">Glycoprotein</keyword>
<evidence type="ECO:0000313" key="15">
    <source>
        <dbReference type="EMBL" id="CAL4948040.1"/>
    </source>
</evidence>
<evidence type="ECO:0000256" key="9">
    <source>
        <dbReference type="ARBA" id="ARBA00022989"/>
    </source>
</evidence>
<proteinExistence type="predicted"/>
<keyword evidence="8 12" id="KW-0067">ATP-binding</keyword>
<dbReference type="GO" id="GO:0004674">
    <property type="term" value="F:protein serine/threonine kinase activity"/>
    <property type="evidence" value="ECO:0007669"/>
    <property type="project" value="UniProtKB-KW"/>
</dbReference>
<dbReference type="SUPFAM" id="SSF56112">
    <property type="entry name" value="Protein kinase-like (PK-like)"/>
    <property type="match status" value="1"/>
</dbReference>
<dbReference type="FunFam" id="1.10.510.10:FF:000590">
    <property type="entry name" value="PR5-like receptor kinase"/>
    <property type="match status" value="1"/>
</dbReference>
<evidence type="ECO:0000259" key="14">
    <source>
        <dbReference type="PROSITE" id="PS50011"/>
    </source>
</evidence>
<keyword evidence="3" id="KW-0808">Transferase</keyword>
<dbReference type="Gene3D" id="3.30.200.20">
    <property type="entry name" value="Phosphorylase Kinase, domain 1"/>
    <property type="match status" value="1"/>
</dbReference>
<dbReference type="FunFam" id="3.30.200.20:FF:000644">
    <property type="entry name" value="Suppressor of npr1-1 constitutive 4"/>
    <property type="match status" value="1"/>
</dbReference>
<gene>
    <name evidence="15" type="ORF">URODEC1_LOCUS37153</name>
</gene>
<protein>
    <recommendedName>
        <fullName evidence="14">Protein kinase domain-containing protein</fullName>
    </recommendedName>
</protein>
<dbReference type="InterPro" id="IPR032872">
    <property type="entry name" value="WAK_assoc_C"/>
</dbReference>
<evidence type="ECO:0000256" key="6">
    <source>
        <dbReference type="ARBA" id="ARBA00022741"/>
    </source>
</evidence>
<dbReference type="SMART" id="SM00220">
    <property type="entry name" value="S_TKc"/>
    <property type="match status" value="1"/>
</dbReference>
<evidence type="ECO:0000256" key="7">
    <source>
        <dbReference type="ARBA" id="ARBA00022777"/>
    </source>
</evidence>
<dbReference type="PANTHER" id="PTHR27009">
    <property type="entry name" value="RUST RESISTANCE KINASE LR10-RELATED"/>
    <property type="match status" value="1"/>
</dbReference>
<dbReference type="GO" id="GO:0005524">
    <property type="term" value="F:ATP binding"/>
    <property type="evidence" value="ECO:0007669"/>
    <property type="project" value="UniProtKB-UniRule"/>
</dbReference>
<evidence type="ECO:0000256" key="1">
    <source>
        <dbReference type="ARBA" id="ARBA00004479"/>
    </source>
</evidence>